<comment type="caution">
    <text evidence="2">The sequence shown here is derived from an EMBL/GenBank/DDBJ whole genome shotgun (WGS) entry which is preliminary data.</text>
</comment>
<feature type="compositionally biased region" description="Gly residues" evidence="1">
    <location>
        <begin position="322"/>
        <end position="332"/>
    </location>
</feature>
<proteinExistence type="predicted"/>
<reference evidence="2" key="1">
    <citation type="journal article" date="2023" name="Mol. Phylogenet. Evol.">
        <title>Genome-scale phylogeny and comparative genomics of the fungal order Sordariales.</title>
        <authorList>
            <person name="Hensen N."/>
            <person name="Bonometti L."/>
            <person name="Westerberg I."/>
            <person name="Brannstrom I.O."/>
            <person name="Guillou S."/>
            <person name="Cros-Aarteil S."/>
            <person name="Calhoun S."/>
            <person name="Haridas S."/>
            <person name="Kuo A."/>
            <person name="Mondo S."/>
            <person name="Pangilinan J."/>
            <person name="Riley R."/>
            <person name="LaButti K."/>
            <person name="Andreopoulos B."/>
            <person name="Lipzen A."/>
            <person name="Chen C."/>
            <person name="Yan M."/>
            <person name="Daum C."/>
            <person name="Ng V."/>
            <person name="Clum A."/>
            <person name="Steindorff A."/>
            <person name="Ohm R.A."/>
            <person name="Martin F."/>
            <person name="Silar P."/>
            <person name="Natvig D.O."/>
            <person name="Lalanne C."/>
            <person name="Gautier V."/>
            <person name="Ament-Velasquez S.L."/>
            <person name="Kruys A."/>
            <person name="Hutchinson M.I."/>
            <person name="Powell A.J."/>
            <person name="Barry K."/>
            <person name="Miller A.N."/>
            <person name="Grigoriev I.V."/>
            <person name="Debuchy R."/>
            <person name="Gladieux P."/>
            <person name="Hiltunen Thoren M."/>
            <person name="Johannesson H."/>
        </authorList>
    </citation>
    <scope>NUCLEOTIDE SEQUENCE</scope>
    <source>
        <strain evidence="2">CBS 103.79</strain>
    </source>
</reference>
<evidence type="ECO:0000256" key="1">
    <source>
        <dbReference type="SAM" id="MobiDB-lite"/>
    </source>
</evidence>
<evidence type="ECO:0000313" key="3">
    <source>
        <dbReference type="Proteomes" id="UP001303889"/>
    </source>
</evidence>
<dbReference type="EMBL" id="MU855613">
    <property type="protein sequence ID" value="KAK3901051.1"/>
    <property type="molecule type" value="Genomic_DNA"/>
</dbReference>
<accession>A0AAN6MHN9</accession>
<keyword evidence="3" id="KW-1185">Reference proteome</keyword>
<dbReference type="Proteomes" id="UP001303889">
    <property type="component" value="Unassembled WGS sequence"/>
</dbReference>
<reference evidence="2" key="2">
    <citation type="submission" date="2023-05" db="EMBL/GenBank/DDBJ databases">
        <authorList>
            <consortium name="Lawrence Berkeley National Laboratory"/>
            <person name="Steindorff A."/>
            <person name="Hensen N."/>
            <person name="Bonometti L."/>
            <person name="Westerberg I."/>
            <person name="Brannstrom I.O."/>
            <person name="Guillou S."/>
            <person name="Cros-Aarteil S."/>
            <person name="Calhoun S."/>
            <person name="Haridas S."/>
            <person name="Kuo A."/>
            <person name="Mondo S."/>
            <person name="Pangilinan J."/>
            <person name="Riley R."/>
            <person name="Labutti K."/>
            <person name="Andreopoulos B."/>
            <person name="Lipzen A."/>
            <person name="Chen C."/>
            <person name="Yanf M."/>
            <person name="Daum C."/>
            <person name="Ng V."/>
            <person name="Clum A."/>
            <person name="Ohm R."/>
            <person name="Martin F."/>
            <person name="Silar P."/>
            <person name="Natvig D."/>
            <person name="Lalanne C."/>
            <person name="Gautier V."/>
            <person name="Ament-Velasquez S.L."/>
            <person name="Kruys A."/>
            <person name="Hutchinson M.I."/>
            <person name="Powell A.J."/>
            <person name="Barry K."/>
            <person name="Miller A.N."/>
            <person name="Grigoriev I.V."/>
            <person name="Debuchy R."/>
            <person name="Gladieux P."/>
            <person name="Thoren M.H."/>
            <person name="Johannesson H."/>
        </authorList>
    </citation>
    <scope>NUCLEOTIDE SEQUENCE</scope>
    <source>
        <strain evidence="2">CBS 103.79</strain>
    </source>
</reference>
<sequence>MANVVVLVSSPDGGILATRVEEYIAQTWGKDTEPLKKFWAACESNLGLSGTGTLKQVDELSTPPISATLSVFVQGISYSIAEQGEQLAWLLAAFQDSEDQEPVFSRPSVVKKDSGIWEIRAESTPGAAAHAGGLSALEKLGWLDRHDSVDESRVPSVVDGASAVANHQATNANPGVQGIAPSLPPTLRGGDQFGNAGVADASHGGQALTFPPPTLQGVDHSSNTGAADAIHGAQNPLSSFQFPLPQEGDHLDNFDTFLNNGTLAAPDQGLLPFNYSFDIDLADFPDFGPTSPAVHPLSHQPPDYSNGPSPHLAPIQTALLRGGPGQPGGGLTGLLPGVADPSALRG</sequence>
<protein>
    <submittedName>
        <fullName evidence="2">Uncharacterized protein</fullName>
    </submittedName>
</protein>
<name>A0AAN6MHN9_9PEZI</name>
<dbReference type="AlphaFoldDB" id="A0AAN6MHN9"/>
<gene>
    <name evidence="2" type="ORF">C8A05DRAFT_35277</name>
</gene>
<organism evidence="2 3">
    <name type="scientific">Staphylotrichum tortipilum</name>
    <dbReference type="NCBI Taxonomy" id="2831512"/>
    <lineage>
        <taxon>Eukaryota</taxon>
        <taxon>Fungi</taxon>
        <taxon>Dikarya</taxon>
        <taxon>Ascomycota</taxon>
        <taxon>Pezizomycotina</taxon>
        <taxon>Sordariomycetes</taxon>
        <taxon>Sordariomycetidae</taxon>
        <taxon>Sordariales</taxon>
        <taxon>Chaetomiaceae</taxon>
        <taxon>Staphylotrichum</taxon>
    </lineage>
</organism>
<evidence type="ECO:0000313" key="2">
    <source>
        <dbReference type="EMBL" id="KAK3901051.1"/>
    </source>
</evidence>
<feature type="region of interest" description="Disordered" evidence="1">
    <location>
        <begin position="292"/>
        <end position="346"/>
    </location>
</feature>